<comment type="caution">
    <text evidence="7">The sequence shown here is derived from an EMBL/GenBank/DDBJ whole genome shotgun (WGS) entry which is preliminary data.</text>
</comment>
<keyword evidence="1 4" id="KW-0349">Heme</keyword>
<dbReference type="RefSeq" id="WP_167070968.1">
    <property type="nucleotide sequence ID" value="NZ_JAAOZC010000001.1"/>
</dbReference>
<dbReference type="PANTHER" id="PTHR35008">
    <property type="entry name" value="BLL4482 PROTEIN-RELATED"/>
    <property type="match status" value="1"/>
</dbReference>
<dbReference type="InterPro" id="IPR009056">
    <property type="entry name" value="Cyt_c-like_dom"/>
</dbReference>
<reference evidence="7 8" key="1">
    <citation type="submission" date="2020-03" db="EMBL/GenBank/DDBJ databases">
        <title>Genomic Encyclopedia of Type Strains, Phase III (KMG-III): the genomes of soil and plant-associated and newly described type strains.</title>
        <authorList>
            <person name="Whitman W."/>
        </authorList>
    </citation>
    <scope>NUCLEOTIDE SEQUENCE [LARGE SCALE GENOMIC DNA]</scope>
    <source>
        <strain evidence="7 8">CECT 8804</strain>
    </source>
</reference>
<evidence type="ECO:0000313" key="7">
    <source>
        <dbReference type="EMBL" id="NIJ06499.1"/>
    </source>
</evidence>
<dbReference type="InterPro" id="IPR036909">
    <property type="entry name" value="Cyt_c-like_dom_sf"/>
</dbReference>
<dbReference type="SUPFAM" id="SSF46626">
    <property type="entry name" value="Cytochrome c"/>
    <property type="match status" value="1"/>
</dbReference>
<dbReference type="PROSITE" id="PS51007">
    <property type="entry name" value="CYTC"/>
    <property type="match status" value="1"/>
</dbReference>
<dbReference type="EMBL" id="JAAOZC010000001">
    <property type="protein sequence ID" value="NIJ06499.1"/>
    <property type="molecule type" value="Genomic_DNA"/>
</dbReference>
<protein>
    <submittedName>
        <fullName evidence="7">Mono/diheme cytochrome c family protein</fullName>
    </submittedName>
</protein>
<proteinExistence type="predicted"/>
<evidence type="ECO:0000256" key="3">
    <source>
        <dbReference type="ARBA" id="ARBA00023004"/>
    </source>
</evidence>
<dbReference type="Pfam" id="PF13442">
    <property type="entry name" value="Cytochrome_CBB3"/>
    <property type="match status" value="1"/>
</dbReference>
<keyword evidence="3 4" id="KW-0408">Iron</keyword>
<evidence type="ECO:0000256" key="5">
    <source>
        <dbReference type="SAM" id="SignalP"/>
    </source>
</evidence>
<feature type="chain" id="PRO_5047543952" evidence="5">
    <location>
        <begin position="23"/>
        <end position="135"/>
    </location>
</feature>
<dbReference type="InterPro" id="IPR051459">
    <property type="entry name" value="Cytochrome_c-type_DH"/>
</dbReference>
<keyword evidence="2 4" id="KW-0479">Metal-binding</keyword>
<feature type="signal peptide" evidence="5">
    <location>
        <begin position="1"/>
        <end position="22"/>
    </location>
</feature>
<keyword evidence="5" id="KW-0732">Signal</keyword>
<gene>
    <name evidence="7" type="ORF">FHS31_000081</name>
</gene>
<feature type="domain" description="Cytochrome c" evidence="6">
    <location>
        <begin position="28"/>
        <end position="106"/>
    </location>
</feature>
<dbReference type="Proteomes" id="UP000727456">
    <property type="component" value="Unassembled WGS sequence"/>
</dbReference>
<dbReference type="Gene3D" id="1.10.760.10">
    <property type="entry name" value="Cytochrome c-like domain"/>
    <property type="match status" value="1"/>
</dbReference>
<evidence type="ECO:0000259" key="6">
    <source>
        <dbReference type="PROSITE" id="PS51007"/>
    </source>
</evidence>
<sequence>MRKLSFLIAGAAVAALSGTAFAQFASGYSWKTGPEIYTHVCQGCHMPDGKGATGAGMYPALAGNRKLASPLYPVLVMLKGQKAMPSFSDLTDDQIAAVANYVRGNFGNSFPGTVTAEQVKALRAQAVQQQMRAPG</sequence>
<evidence type="ECO:0000313" key="8">
    <source>
        <dbReference type="Proteomes" id="UP000727456"/>
    </source>
</evidence>
<name>A0ABX0TQS0_9SPHN</name>
<keyword evidence="8" id="KW-1185">Reference proteome</keyword>
<evidence type="ECO:0000256" key="4">
    <source>
        <dbReference type="PROSITE-ProRule" id="PRU00433"/>
    </source>
</evidence>
<accession>A0ABX0TQS0</accession>
<evidence type="ECO:0000256" key="1">
    <source>
        <dbReference type="ARBA" id="ARBA00022617"/>
    </source>
</evidence>
<organism evidence="7 8">
    <name type="scientific">Sphingomonas vulcanisoli</name>
    <dbReference type="NCBI Taxonomy" id="1658060"/>
    <lineage>
        <taxon>Bacteria</taxon>
        <taxon>Pseudomonadati</taxon>
        <taxon>Pseudomonadota</taxon>
        <taxon>Alphaproteobacteria</taxon>
        <taxon>Sphingomonadales</taxon>
        <taxon>Sphingomonadaceae</taxon>
        <taxon>Sphingomonas</taxon>
    </lineage>
</organism>
<evidence type="ECO:0000256" key="2">
    <source>
        <dbReference type="ARBA" id="ARBA00022723"/>
    </source>
</evidence>
<dbReference type="PANTHER" id="PTHR35008:SF9">
    <property type="entry name" value="CYTOCHROME C DOMAIN-CONTAINING PROTEIN"/>
    <property type="match status" value="1"/>
</dbReference>